<accession>A0A2Z5RG69</accession>
<dbReference type="Gene3D" id="1.20.58.1610">
    <property type="entry name" value="NADH:ubiquinone/plastoquinone oxidoreductase, chain 3"/>
    <property type="match status" value="1"/>
</dbReference>
<keyword evidence="9 16" id="KW-0249">Electron transport</keyword>
<dbReference type="GO" id="GO:0031966">
    <property type="term" value="C:mitochondrial membrane"/>
    <property type="evidence" value="ECO:0007669"/>
    <property type="project" value="UniProtKB-SubCell"/>
</dbReference>
<evidence type="ECO:0000256" key="2">
    <source>
        <dbReference type="ARBA" id="ARBA00008472"/>
    </source>
</evidence>
<keyword evidence="14 16" id="KW-0472">Membrane</keyword>
<reference evidence="17" key="1">
    <citation type="journal article" date="2017" name="Mol. Phylogenet. Evol.">
        <title>Evolution of the RH gene family in vertebrates revealed by brown hagfish (Eptatretus atami) genome sequences.</title>
        <authorList>
            <person name="Suzuki A."/>
            <person name="Komata H."/>
            <person name="Iwashita S."/>
            <person name="Seto S."/>
            <person name="Ikeya H."/>
            <person name="Tabata M."/>
            <person name="Kitano T."/>
        </authorList>
    </citation>
    <scope>NUCLEOTIDE SEQUENCE</scope>
    <source>
        <strain evidence="17">KN1</strain>
    </source>
</reference>
<comment type="similarity">
    <text evidence="2 16">Belongs to the complex I subunit 3 family.</text>
</comment>
<evidence type="ECO:0000256" key="7">
    <source>
        <dbReference type="ARBA" id="ARBA00022692"/>
    </source>
</evidence>
<keyword evidence="11 16" id="KW-0520">NAD</keyword>
<evidence type="ECO:0000256" key="4">
    <source>
        <dbReference type="ARBA" id="ARBA00021007"/>
    </source>
</evidence>
<sequence length="119" mass="13624">MINTILLLLITILITLFLLLVIKFLPFNLPNKEKLSPYECGFDPSGSARLPFSMKFFLVAILFILFDLEIILLFPLSWALNFQSHLNSTILAILFIIILTAGLIYEWLKGGLEWTEYGN</sequence>
<dbReference type="EC" id="7.1.1.2" evidence="3 16"/>
<evidence type="ECO:0000256" key="15">
    <source>
        <dbReference type="ARBA" id="ARBA00049551"/>
    </source>
</evidence>
<feature type="transmembrane region" description="Helical" evidence="16">
    <location>
        <begin position="56"/>
        <end position="78"/>
    </location>
</feature>
<keyword evidence="10 16" id="KW-1133">Transmembrane helix</keyword>
<dbReference type="PANTHER" id="PTHR11058:SF9">
    <property type="entry name" value="NADH-UBIQUINONE OXIDOREDUCTASE CHAIN 3"/>
    <property type="match status" value="1"/>
</dbReference>
<keyword evidence="12 16" id="KW-0830">Ubiquinone</keyword>
<dbReference type="AlphaFoldDB" id="A0A2Z5RG69"/>
<gene>
    <name evidence="17" type="primary">ND3</name>
</gene>
<evidence type="ECO:0000256" key="13">
    <source>
        <dbReference type="ARBA" id="ARBA00023128"/>
    </source>
</evidence>
<name>A0A2Z5RG69_9VERT</name>
<organism evidence="17">
    <name type="scientific">Eptatretus atami</name>
    <dbReference type="NCBI Taxonomy" id="50612"/>
    <lineage>
        <taxon>Eukaryota</taxon>
        <taxon>Metazoa</taxon>
        <taxon>Chordata</taxon>
        <taxon>Craniata</taxon>
        <taxon>Vertebrata</taxon>
        <taxon>Cyclostomata</taxon>
        <taxon>Myxini</taxon>
        <taxon>Myxiniformes</taxon>
        <taxon>Myxinidae</taxon>
        <taxon>Eptatretinae</taxon>
        <taxon>Eptatretus</taxon>
    </lineage>
</organism>
<dbReference type="Pfam" id="PF00507">
    <property type="entry name" value="Oxidored_q4"/>
    <property type="match status" value="1"/>
</dbReference>
<evidence type="ECO:0000256" key="12">
    <source>
        <dbReference type="ARBA" id="ARBA00023075"/>
    </source>
</evidence>
<evidence type="ECO:0000256" key="9">
    <source>
        <dbReference type="ARBA" id="ARBA00022982"/>
    </source>
</evidence>
<keyword evidence="7 16" id="KW-0812">Transmembrane</keyword>
<dbReference type="InterPro" id="IPR038430">
    <property type="entry name" value="NDAH_ubi_oxred_su3_sf"/>
</dbReference>
<dbReference type="FunFam" id="1.20.58.1610:FF:000004">
    <property type="entry name" value="NADH-quinone oxidoreductase subunit A"/>
    <property type="match status" value="1"/>
</dbReference>
<geneLocation type="mitochondrion" evidence="17"/>
<dbReference type="GO" id="GO:0008137">
    <property type="term" value="F:NADH dehydrogenase (ubiquinone) activity"/>
    <property type="evidence" value="ECO:0007669"/>
    <property type="project" value="UniProtKB-UniRule"/>
</dbReference>
<dbReference type="GO" id="GO:0030964">
    <property type="term" value="C:NADH dehydrogenase complex"/>
    <property type="evidence" value="ECO:0007669"/>
    <property type="project" value="TreeGrafter"/>
</dbReference>
<feature type="transmembrane region" description="Helical" evidence="16">
    <location>
        <begin position="90"/>
        <end position="108"/>
    </location>
</feature>
<dbReference type="PANTHER" id="PTHR11058">
    <property type="entry name" value="NADH-UBIQUINONE OXIDOREDUCTASE CHAIN 3"/>
    <property type="match status" value="1"/>
</dbReference>
<dbReference type="EMBL" id="AP017471">
    <property type="protein sequence ID" value="BAX30185.1"/>
    <property type="molecule type" value="Genomic_DNA"/>
</dbReference>
<evidence type="ECO:0000256" key="1">
    <source>
        <dbReference type="ARBA" id="ARBA00004225"/>
    </source>
</evidence>
<evidence type="ECO:0000256" key="3">
    <source>
        <dbReference type="ARBA" id="ARBA00012944"/>
    </source>
</evidence>
<evidence type="ECO:0000256" key="6">
    <source>
        <dbReference type="ARBA" id="ARBA00022660"/>
    </source>
</evidence>
<keyword evidence="5 16" id="KW-0813">Transport</keyword>
<comment type="subcellular location">
    <subcellularLocation>
        <location evidence="1 16">Mitochondrion membrane</location>
        <topology evidence="1 16">Multi-pass membrane protein</topology>
    </subcellularLocation>
</comment>
<comment type="function">
    <text evidence="16">Core subunit of the mitochondrial membrane respiratory chain NADH dehydrogenase (Complex I) which catalyzes electron transfer from NADH through the respiratory chain, using ubiquinone as an electron acceptor. Essential for the catalytic activity of complex I.</text>
</comment>
<evidence type="ECO:0000256" key="16">
    <source>
        <dbReference type="RuleBase" id="RU003640"/>
    </source>
</evidence>
<keyword evidence="8 16" id="KW-1278">Translocase</keyword>
<evidence type="ECO:0000256" key="10">
    <source>
        <dbReference type="ARBA" id="ARBA00022989"/>
    </source>
</evidence>
<protein>
    <recommendedName>
        <fullName evidence="4 16">NADH-ubiquinone oxidoreductase chain 3</fullName>
        <ecNumber evidence="3 16">7.1.1.2</ecNumber>
    </recommendedName>
</protein>
<evidence type="ECO:0000256" key="14">
    <source>
        <dbReference type="ARBA" id="ARBA00023136"/>
    </source>
</evidence>
<keyword evidence="6 16" id="KW-0679">Respiratory chain</keyword>
<evidence type="ECO:0000256" key="11">
    <source>
        <dbReference type="ARBA" id="ARBA00023027"/>
    </source>
</evidence>
<proteinExistence type="inferred from homology"/>
<evidence type="ECO:0000313" key="17">
    <source>
        <dbReference type="EMBL" id="BAX30185.1"/>
    </source>
</evidence>
<keyword evidence="13 16" id="KW-0496">Mitochondrion</keyword>
<feature type="transmembrane region" description="Helical" evidence="16">
    <location>
        <begin position="6"/>
        <end position="25"/>
    </location>
</feature>
<evidence type="ECO:0000256" key="8">
    <source>
        <dbReference type="ARBA" id="ARBA00022967"/>
    </source>
</evidence>
<dbReference type="InterPro" id="IPR000440">
    <property type="entry name" value="NADH_UbQ/plastoQ_OxRdtase_su3"/>
</dbReference>
<comment type="catalytic activity">
    <reaction evidence="15 16">
        <text>a ubiquinone + NADH + 5 H(+)(in) = a ubiquinol + NAD(+) + 4 H(+)(out)</text>
        <dbReference type="Rhea" id="RHEA:29091"/>
        <dbReference type="Rhea" id="RHEA-COMP:9565"/>
        <dbReference type="Rhea" id="RHEA-COMP:9566"/>
        <dbReference type="ChEBI" id="CHEBI:15378"/>
        <dbReference type="ChEBI" id="CHEBI:16389"/>
        <dbReference type="ChEBI" id="CHEBI:17976"/>
        <dbReference type="ChEBI" id="CHEBI:57540"/>
        <dbReference type="ChEBI" id="CHEBI:57945"/>
        <dbReference type="EC" id="7.1.1.2"/>
    </reaction>
</comment>
<evidence type="ECO:0000256" key="5">
    <source>
        <dbReference type="ARBA" id="ARBA00022448"/>
    </source>
</evidence>